<dbReference type="PROSITE" id="PS50801">
    <property type="entry name" value="STAS"/>
    <property type="match status" value="1"/>
</dbReference>
<evidence type="ECO:0000313" key="4">
    <source>
        <dbReference type="EMBL" id="PTX50735.1"/>
    </source>
</evidence>
<evidence type="ECO:0000256" key="2">
    <source>
        <dbReference type="RuleBase" id="RU003749"/>
    </source>
</evidence>
<evidence type="ECO:0000256" key="1">
    <source>
        <dbReference type="ARBA" id="ARBA00009013"/>
    </source>
</evidence>
<feature type="domain" description="STAS" evidence="3">
    <location>
        <begin position="22"/>
        <end position="111"/>
    </location>
</feature>
<dbReference type="InterPro" id="IPR002645">
    <property type="entry name" value="STAS_dom"/>
</dbReference>
<dbReference type="PANTHER" id="PTHR33495">
    <property type="entry name" value="ANTI-SIGMA FACTOR ANTAGONIST TM_1081-RELATED-RELATED"/>
    <property type="match status" value="1"/>
</dbReference>
<dbReference type="NCBIfam" id="TIGR00377">
    <property type="entry name" value="ant_ant_sig"/>
    <property type="match status" value="1"/>
</dbReference>
<comment type="similarity">
    <text evidence="1 2">Belongs to the anti-sigma-factor antagonist family.</text>
</comment>
<keyword evidence="5" id="KW-1185">Reference proteome</keyword>
<dbReference type="PANTHER" id="PTHR33495:SF2">
    <property type="entry name" value="ANTI-SIGMA FACTOR ANTAGONIST TM_1081-RELATED"/>
    <property type="match status" value="1"/>
</dbReference>
<dbReference type="InterPro" id="IPR036513">
    <property type="entry name" value="STAS_dom_sf"/>
</dbReference>
<dbReference type="GO" id="GO:0043856">
    <property type="term" value="F:anti-sigma factor antagonist activity"/>
    <property type="evidence" value="ECO:0007669"/>
    <property type="project" value="InterPro"/>
</dbReference>
<dbReference type="InterPro" id="IPR003658">
    <property type="entry name" value="Anti-sigma_ant"/>
</dbReference>
<dbReference type="EMBL" id="QBKN01000004">
    <property type="protein sequence ID" value="PTX50735.1"/>
    <property type="molecule type" value="Genomic_DNA"/>
</dbReference>
<dbReference type="Proteomes" id="UP000244069">
    <property type="component" value="Unassembled WGS sequence"/>
</dbReference>
<gene>
    <name evidence="4" type="ORF">C8N44_10490</name>
</gene>
<sequence>MIKTQEHAEHGICVIDPVVERLTAANATGFKEEVFGLIDSKHDRLVIDLTGVSFIDSSGIGALVGLLKRVGARGEVVLCGLSGNVQQMFKITRMDRVFSSYPGRDAAVAALAERVG</sequence>
<reference evidence="4 5" key="1">
    <citation type="submission" date="2018-04" db="EMBL/GenBank/DDBJ databases">
        <title>Genomic Encyclopedia of Archaeal and Bacterial Type Strains, Phase II (KMG-II): from individual species to whole genera.</title>
        <authorList>
            <person name="Goeker M."/>
        </authorList>
    </citation>
    <scope>NUCLEOTIDE SEQUENCE [LARGE SCALE GENOMIC DNA]</scope>
    <source>
        <strain evidence="4 5">DSM 29329</strain>
    </source>
</reference>
<organism evidence="4 5">
    <name type="scientific">Allosediminivita pacifica</name>
    <dbReference type="NCBI Taxonomy" id="1267769"/>
    <lineage>
        <taxon>Bacteria</taxon>
        <taxon>Pseudomonadati</taxon>
        <taxon>Pseudomonadota</taxon>
        <taxon>Alphaproteobacteria</taxon>
        <taxon>Rhodobacterales</taxon>
        <taxon>Paracoccaceae</taxon>
        <taxon>Allosediminivita</taxon>
    </lineage>
</organism>
<dbReference type="CDD" id="cd07043">
    <property type="entry name" value="STAS_anti-anti-sigma_factors"/>
    <property type="match status" value="1"/>
</dbReference>
<dbReference type="OrthoDB" id="9796076at2"/>
<dbReference type="Pfam" id="PF01740">
    <property type="entry name" value="STAS"/>
    <property type="match status" value="1"/>
</dbReference>
<proteinExistence type="inferred from homology"/>
<dbReference type="RefSeq" id="WP_107974946.1">
    <property type="nucleotide sequence ID" value="NZ_BMEZ01000004.1"/>
</dbReference>
<dbReference type="Gene3D" id="3.30.750.24">
    <property type="entry name" value="STAS domain"/>
    <property type="match status" value="1"/>
</dbReference>
<accession>A0A2T6B3Y0</accession>
<dbReference type="SUPFAM" id="SSF52091">
    <property type="entry name" value="SpoIIaa-like"/>
    <property type="match status" value="1"/>
</dbReference>
<evidence type="ECO:0000259" key="3">
    <source>
        <dbReference type="PROSITE" id="PS50801"/>
    </source>
</evidence>
<evidence type="ECO:0000313" key="5">
    <source>
        <dbReference type="Proteomes" id="UP000244069"/>
    </source>
</evidence>
<dbReference type="AlphaFoldDB" id="A0A2T6B3Y0"/>
<comment type="caution">
    <text evidence="4">The sequence shown here is derived from an EMBL/GenBank/DDBJ whole genome shotgun (WGS) entry which is preliminary data.</text>
</comment>
<protein>
    <recommendedName>
        <fullName evidence="2">Anti-sigma factor antagonist</fullName>
    </recommendedName>
</protein>
<name>A0A2T6B3Y0_9RHOB</name>